<evidence type="ECO:0000256" key="14">
    <source>
        <dbReference type="PROSITE-ProRule" id="PRU01360"/>
    </source>
</evidence>
<dbReference type="GO" id="GO:0015344">
    <property type="term" value="F:siderophore uptake transmembrane transporter activity"/>
    <property type="evidence" value="ECO:0007669"/>
    <property type="project" value="TreeGrafter"/>
</dbReference>
<dbReference type="InterPro" id="IPR039426">
    <property type="entry name" value="TonB-dep_rcpt-like"/>
</dbReference>
<dbReference type="RefSeq" id="WP_025371150.1">
    <property type="nucleotide sequence ID" value="NZ_CP003915.1"/>
</dbReference>
<dbReference type="CDD" id="cd01347">
    <property type="entry name" value="ligand_gated_channel"/>
    <property type="match status" value="1"/>
</dbReference>
<keyword evidence="9" id="KW-0406">Ion transport</keyword>
<dbReference type="Pfam" id="PF07660">
    <property type="entry name" value="STN"/>
    <property type="match status" value="1"/>
</dbReference>
<dbReference type="InterPro" id="IPR012910">
    <property type="entry name" value="Plug_dom"/>
</dbReference>
<dbReference type="PROSITE" id="PS52016">
    <property type="entry name" value="TONB_DEPENDENT_REC_3"/>
    <property type="match status" value="1"/>
</dbReference>
<evidence type="ECO:0000256" key="6">
    <source>
        <dbReference type="ARBA" id="ARBA00022692"/>
    </source>
</evidence>
<keyword evidence="4 14" id="KW-1134">Transmembrane beta strand</keyword>
<evidence type="ECO:0000259" key="16">
    <source>
        <dbReference type="SMART" id="SM00965"/>
    </source>
</evidence>
<dbReference type="KEGG" id="amim:MIM_c04420"/>
<dbReference type="NCBIfam" id="TIGR01783">
    <property type="entry name" value="TonB-siderophor"/>
    <property type="match status" value="1"/>
</dbReference>
<dbReference type="GO" id="GO:0038023">
    <property type="term" value="F:signaling receptor activity"/>
    <property type="evidence" value="ECO:0007669"/>
    <property type="project" value="InterPro"/>
</dbReference>
<evidence type="ECO:0000256" key="11">
    <source>
        <dbReference type="ARBA" id="ARBA00023136"/>
    </source>
</evidence>
<name>W0P6P5_ADVMD</name>
<dbReference type="Gene3D" id="2.170.130.10">
    <property type="entry name" value="TonB-dependent receptor, plug domain"/>
    <property type="match status" value="1"/>
</dbReference>
<dbReference type="GO" id="GO:0009279">
    <property type="term" value="C:cell outer membrane"/>
    <property type="evidence" value="ECO:0007669"/>
    <property type="project" value="UniProtKB-SubCell"/>
</dbReference>
<dbReference type="SUPFAM" id="SSF56935">
    <property type="entry name" value="Porins"/>
    <property type="match status" value="1"/>
</dbReference>
<keyword evidence="10 15" id="KW-0798">TonB box</keyword>
<keyword evidence="7" id="KW-0732">Signal</keyword>
<evidence type="ECO:0000256" key="9">
    <source>
        <dbReference type="ARBA" id="ARBA00023065"/>
    </source>
</evidence>
<dbReference type="Proteomes" id="UP000019095">
    <property type="component" value="Chromosome"/>
</dbReference>
<dbReference type="Pfam" id="PF00593">
    <property type="entry name" value="TonB_dep_Rec_b-barrel"/>
    <property type="match status" value="1"/>
</dbReference>
<evidence type="ECO:0000256" key="7">
    <source>
        <dbReference type="ARBA" id="ARBA00022729"/>
    </source>
</evidence>
<keyword evidence="8" id="KW-0408">Iron</keyword>
<comment type="subcellular location">
    <subcellularLocation>
        <location evidence="1 14">Cell outer membrane</location>
        <topology evidence="1 14">Multi-pass membrane protein</topology>
    </subcellularLocation>
</comment>
<protein>
    <submittedName>
        <fullName evidence="17">Ferripyoverdine receptor</fullName>
    </submittedName>
</protein>
<dbReference type="Gene3D" id="2.40.170.20">
    <property type="entry name" value="TonB-dependent receptor, beta-barrel domain"/>
    <property type="match status" value="1"/>
</dbReference>
<accession>W0P6P5</accession>
<evidence type="ECO:0000256" key="1">
    <source>
        <dbReference type="ARBA" id="ARBA00004571"/>
    </source>
</evidence>
<evidence type="ECO:0000256" key="5">
    <source>
        <dbReference type="ARBA" id="ARBA00022496"/>
    </source>
</evidence>
<proteinExistence type="inferred from homology"/>
<organism evidence="17 18">
    <name type="scientific">Advenella mimigardefordensis (strain DSM 17166 / LMG 22922 / DPN7)</name>
    <dbReference type="NCBI Taxonomy" id="1247726"/>
    <lineage>
        <taxon>Bacteria</taxon>
        <taxon>Pseudomonadati</taxon>
        <taxon>Pseudomonadota</taxon>
        <taxon>Betaproteobacteria</taxon>
        <taxon>Burkholderiales</taxon>
        <taxon>Alcaligenaceae</taxon>
    </lineage>
</organism>
<comment type="similarity">
    <text evidence="2 14 15">Belongs to the TonB-dependent receptor family.</text>
</comment>
<keyword evidence="12 17" id="KW-0675">Receptor</keyword>
<dbReference type="InterPro" id="IPR036942">
    <property type="entry name" value="Beta-barrel_TonB_sf"/>
</dbReference>
<dbReference type="GO" id="GO:0015891">
    <property type="term" value="P:siderophore transport"/>
    <property type="evidence" value="ECO:0007669"/>
    <property type="project" value="InterPro"/>
</dbReference>
<dbReference type="FunFam" id="2.170.130.10:FF:000010">
    <property type="entry name" value="Ferripyoverdine receptor"/>
    <property type="match status" value="1"/>
</dbReference>
<keyword evidence="5" id="KW-0410">Iron transport</keyword>
<evidence type="ECO:0000256" key="8">
    <source>
        <dbReference type="ARBA" id="ARBA00023004"/>
    </source>
</evidence>
<dbReference type="AlphaFoldDB" id="W0P6P5"/>
<dbReference type="InterPro" id="IPR011662">
    <property type="entry name" value="Secretin/TonB_short_N"/>
</dbReference>
<dbReference type="HOGENOM" id="CLU_008287_9_3_4"/>
<evidence type="ECO:0000313" key="18">
    <source>
        <dbReference type="Proteomes" id="UP000019095"/>
    </source>
</evidence>
<evidence type="ECO:0000256" key="10">
    <source>
        <dbReference type="ARBA" id="ARBA00023077"/>
    </source>
</evidence>
<dbReference type="PANTHER" id="PTHR32552:SF74">
    <property type="entry name" value="HYDROXAMATE SIDEROPHORE RECEPTOR FHUE"/>
    <property type="match status" value="1"/>
</dbReference>
<keyword evidence="11 14" id="KW-0472">Membrane</keyword>
<dbReference type="Pfam" id="PF07715">
    <property type="entry name" value="Plug"/>
    <property type="match status" value="1"/>
</dbReference>
<evidence type="ECO:0000313" key="17">
    <source>
        <dbReference type="EMBL" id="AHG62544.1"/>
    </source>
</evidence>
<dbReference type="InterPro" id="IPR010105">
    <property type="entry name" value="TonB_sidphr_rcpt"/>
</dbReference>
<dbReference type="eggNOG" id="COG4773">
    <property type="taxonomic scope" value="Bacteria"/>
</dbReference>
<sequence>MIDHPDMRKVINTSSTALRGLGSRFNALTISAMLAFGAVPAQSLAQETAVRISLPAQALNNSLIQLGEQASLQIFYLPETVQGLNAPSVTGNLTPDNALQRLLAGTGIEFRRNGSNVSLSRPASGTVTALAPIVAQASLDSTTEGSGSYTTTGPSTTATKLGLTLRETPQAVTVITRQRIEDQGLSSVNDVVQSAPGLTFRRFGPERASFYSRGMYVDNIMYDGLPVSLDGSYLSQDLLGTDMAVYDRAEIVRGAAGMALGAGNPAAAINLIRKRPTKDTQVSLSGSTGNWDRYRTELDASGSLDTDGSLRGRTVVAYQKNHSYKHTDKSERKLIYGILEKDFGPQTTLTLSVLHQQDDLDGNGFTGLPVARDGSDLHLSRSTSFANDWEYWNKTTTSIYGSLEHRFDNDWKVNLSAYHSIAKLDMLGNYIGLNIPNNIYTQYGSRNQHTERQNSYDLYASGPFELFGRQHELVFGGNYRKVSFDGNTRQGSTLISGMDIYNWDSGAIAKPDIPLRDWFDSSIEQKSVYTTARLNLADRLKLILGARLDWFDYKDTSYGYSNFDANTPSSITRNQYNITRNVTKYAGLVYEVDNQHSVYASYTDIFKPQSYLDANQTVLAPIKGKNYEIGIKGEYFNGALNASATLFRLDQANRAYKLSDQTSCSGYPSQVCYAAAGLVRSQGVELEVQGAILPNWQVGAGYTYTNAKYREDANPLNVGQPFDTDTPRHLFKLSSTYQLTGDWHRWRVGGSVYWQSTIYNEGTSSGVNYRVEQKSYAIADLMIGYQATPKLDIRLNINNLFDKTYYSAITGSVPFPSNVYGEPRSVMLSLNYKL</sequence>
<evidence type="ECO:0000256" key="12">
    <source>
        <dbReference type="ARBA" id="ARBA00023170"/>
    </source>
</evidence>
<feature type="domain" description="Secretin/TonB short N-terminal" evidence="16">
    <location>
        <begin position="72"/>
        <end position="122"/>
    </location>
</feature>
<dbReference type="InterPro" id="IPR000531">
    <property type="entry name" value="Beta-barrel_TonB"/>
</dbReference>
<dbReference type="Gene3D" id="3.55.50.30">
    <property type="match status" value="1"/>
</dbReference>
<keyword evidence="6 14" id="KW-0812">Transmembrane</keyword>
<evidence type="ECO:0000256" key="2">
    <source>
        <dbReference type="ARBA" id="ARBA00009810"/>
    </source>
</evidence>
<evidence type="ECO:0000256" key="4">
    <source>
        <dbReference type="ARBA" id="ARBA00022452"/>
    </source>
</evidence>
<dbReference type="SMART" id="SM00965">
    <property type="entry name" value="STN"/>
    <property type="match status" value="1"/>
</dbReference>
<evidence type="ECO:0000256" key="3">
    <source>
        <dbReference type="ARBA" id="ARBA00022448"/>
    </source>
</evidence>
<dbReference type="InterPro" id="IPR037066">
    <property type="entry name" value="Plug_dom_sf"/>
</dbReference>
<dbReference type="EMBL" id="CP003915">
    <property type="protein sequence ID" value="AHG62544.1"/>
    <property type="molecule type" value="Genomic_DNA"/>
</dbReference>
<evidence type="ECO:0000256" key="13">
    <source>
        <dbReference type="ARBA" id="ARBA00023237"/>
    </source>
</evidence>
<reference evidence="17 18" key="1">
    <citation type="journal article" date="2014" name="Microbiology">
        <title>Unravelling the complete genome sequence of Advenella mimigardefordensis strain DPN7T and novel insights in the catabolism of the xenobiotic polythioester precursor 3,3'-dithiodipropionate.</title>
        <authorList>
            <person name="Wubbeler J.H."/>
            <person name="Hiessl S."/>
            <person name="Schuldes J."/>
            <person name="Thurmer A."/>
            <person name="Daniel R."/>
            <person name="Steinbuchel A."/>
        </authorList>
    </citation>
    <scope>NUCLEOTIDE SEQUENCE [LARGE SCALE GENOMIC DNA]</scope>
    <source>
        <strain evidence="18">DSM 17166 / LMG 22922 / DPN7</strain>
    </source>
</reference>
<keyword evidence="3 14" id="KW-0813">Transport</keyword>
<keyword evidence="13 14" id="KW-0998">Cell outer membrane</keyword>
<dbReference type="STRING" id="1247726.MIM_c04420"/>
<dbReference type="PANTHER" id="PTHR32552">
    <property type="entry name" value="FERRICHROME IRON RECEPTOR-RELATED"/>
    <property type="match status" value="1"/>
</dbReference>
<evidence type="ECO:0000256" key="15">
    <source>
        <dbReference type="RuleBase" id="RU003357"/>
    </source>
</evidence>
<dbReference type="PATRIC" id="fig|1247726.3.peg.485"/>
<gene>
    <name evidence="17" type="primary">fpvA</name>
    <name evidence="17" type="ORF">MIM_c04420</name>
</gene>
<keyword evidence="18" id="KW-1185">Reference proteome</keyword>